<name>W2CWV7_9BACT</name>
<accession>W2CWV7</accession>
<dbReference type="InterPro" id="IPR009057">
    <property type="entry name" value="Homeodomain-like_sf"/>
</dbReference>
<dbReference type="Gene3D" id="1.10.10.10">
    <property type="entry name" value="Winged helix-like DNA-binding domain superfamily/Winged helix DNA-binding domain"/>
    <property type="match status" value="1"/>
</dbReference>
<dbReference type="AlphaFoldDB" id="W2CWV7"/>
<feature type="domain" description="Terminase ATPase subunit N-terminal" evidence="1">
    <location>
        <begin position="13"/>
        <end position="58"/>
    </location>
</feature>
<evidence type="ECO:0000313" key="2">
    <source>
        <dbReference type="EMBL" id="ETK11625.1"/>
    </source>
</evidence>
<feature type="non-terminal residue" evidence="2">
    <location>
        <position position="1"/>
    </location>
</feature>
<keyword evidence="3" id="KW-1185">Reference proteome</keyword>
<reference evidence="2 3" key="1">
    <citation type="submission" date="2013-11" db="EMBL/GenBank/DDBJ databases">
        <title>Single cell genomics of uncultured Tannerella BU063 (oral taxon 286).</title>
        <authorList>
            <person name="Beall C.J."/>
            <person name="Campbell A.G."/>
            <person name="Griffen A.L."/>
            <person name="Podar M."/>
            <person name="Leys E.J."/>
        </authorList>
    </citation>
    <scope>NUCLEOTIDE SEQUENCE [LARGE SCALE GENOMIC DNA]</scope>
    <source>
        <strain evidence="2">Cell 6/7/9</strain>
    </source>
</reference>
<dbReference type="EMBL" id="AYYD01000116">
    <property type="protein sequence ID" value="ETK11625.1"/>
    <property type="molecule type" value="Genomic_DNA"/>
</dbReference>
<evidence type="ECO:0000313" key="3">
    <source>
        <dbReference type="Proteomes" id="UP000018874"/>
    </source>
</evidence>
<dbReference type="Pfam" id="PF06056">
    <property type="entry name" value="Terminase_5"/>
    <property type="match status" value="1"/>
</dbReference>
<dbReference type="SUPFAM" id="SSF46689">
    <property type="entry name" value="Homeodomain-like"/>
    <property type="match status" value="1"/>
</dbReference>
<dbReference type="Proteomes" id="UP000018874">
    <property type="component" value="Unassembled WGS sequence"/>
</dbReference>
<protein>
    <recommendedName>
        <fullName evidence="1">Terminase ATPase subunit N-terminal domain-containing protein</fullName>
    </recommendedName>
</protein>
<feature type="non-terminal residue" evidence="2">
    <location>
        <position position="80"/>
    </location>
</feature>
<gene>
    <name evidence="2" type="ORF">T231_00520</name>
</gene>
<sequence>FQMGTKKDNENKRELAKMLYVGGSEVAEIAERVGVSRQSVSAWINKNGWKELRAARSITRPELVNKLLVAINNLIEDVNT</sequence>
<proteinExistence type="predicted"/>
<evidence type="ECO:0000259" key="1">
    <source>
        <dbReference type="Pfam" id="PF06056"/>
    </source>
</evidence>
<dbReference type="InterPro" id="IPR010332">
    <property type="entry name" value="ATPase_terminase-su_N"/>
</dbReference>
<dbReference type="InterPro" id="IPR036388">
    <property type="entry name" value="WH-like_DNA-bd_sf"/>
</dbReference>
<comment type="caution">
    <text evidence="2">The sequence shown here is derived from an EMBL/GenBank/DDBJ whole genome shotgun (WGS) entry which is preliminary data.</text>
</comment>
<organism evidence="2 3">
    <name type="scientific">Tannerella sp. oral taxon BU063 isolate Cell 6/7/9</name>
    <dbReference type="NCBI Taxonomy" id="1411021"/>
    <lineage>
        <taxon>Bacteria</taxon>
        <taxon>Pseudomonadati</taxon>
        <taxon>Bacteroidota</taxon>
        <taxon>Bacteroidia</taxon>
        <taxon>Bacteroidales</taxon>
        <taxon>Tannerellaceae</taxon>
        <taxon>Tannerella</taxon>
    </lineage>
</organism>